<evidence type="ECO:0000256" key="2">
    <source>
        <dbReference type="ARBA" id="ARBA00022801"/>
    </source>
</evidence>
<dbReference type="InterPro" id="IPR049730">
    <property type="entry name" value="SNF2/RAD54-like_C"/>
</dbReference>
<protein>
    <submittedName>
        <fullName evidence="6">Uncharacterized protein</fullName>
    </submittedName>
</protein>
<keyword evidence="1" id="KW-0547">Nucleotide-binding</keyword>
<dbReference type="SMART" id="SM00490">
    <property type="entry name" value="HELICc"/>
    <property type="match status" value="1"/>
</dbReference>
<feature type="domain" description="Helicase ATP-binding" evidence="4">
    <location>
        <begin position="8"/>
        <end position="191"/>
    </location>
</feature>
<dbReference type="InterPro" id="IPR000330">
    <property type="entry name" value="SNF2_N"/>
</dbReference>
<evidence type="ECO:0000259" key="4">
    <source>
        <dbReference type="PROSITE" id="PS51192"/>
    </source>
</evidence>
<dbReference type="InParanoid" id="A0A132BC55"/>
<dbReference type="GO" id="GO:0005524">
    <property type="term" value="F:ATP binding"/>
    <property type="evidence" value="ECO:0007669"/>
    <property type="project" value="UniProtKB-KW"/>
</dbReference>
<feature type="domain" description="Helicase C-terminal" evidence="5">
    <location>
        <begin position="426"/>
        <end position="587"/>
    </location>
</feature>
<dbReference type="GO" id="GO:0008094">
    <property type="term" value="F:ATP-dependent activity, acting on DNA"/>
    <property type="evidence" value="ECO:0007669"/>
    <property type="project" value="TreeGrafter"/>
</dbReference>
<keyword evidence="2" id="KW-0378">Hydrolase</keyword>
<evidence type="ECO:0000313" key="7">
    <source>
        <dbReference type="Proteomes" id="UP000070700"/>
    </source>
</evidence>
<dbReference type="SMART" id="SM00487">
    <property type="entry name" value="DEXDc"/>
    <property type="match status" value="1"/>
</dbReference>
<dbReference type="OrthoDB" id="448448at2759"/>
<sequence length="616" mass="69341">MITEMCQNVVPPDSKGGLLADQMGLGKSLTMISLIALNSCKSTEKGIFTTQGYLRRLKSTLIVVPYSLLETWNNQLKRHLKPDTLTWMRFHGTQKRKIWTLGNFDIVITTFETLVRQQKRHEDTEIREETLFSFSWHRIVLDEAHTIRNRATAMAKAACAVNATNRWAITGTPIQNRVTDFSSLLEYLKIYPFSSPKVFDTEIAKPWLKSGDKDITRMKKLVNCISLCRTKAIIDLPKREDLIHNLKFSAEEQEYYDRAKEGTIRKLDAALSSNPLQPGQYLNALQWLNELRLLCNHGLVHSNREVNKTVSITPQDTQVWNKSTGNKAFETIVCANEAVCSVCGNVLSDGAGQGSNSENPKPYLAKCLTLTCGSCIKDSPSGQPVPTCSHVPLCKSVEVSWTPDIAISSGKGKMLPDIREEHVSTKLKTLMADLQTCPKGEKSVVFSYWTFTLDLIESLLIKAGISYTRIDGQHSGERREEAIQKFQTDASIQVILVSITCGGAGLDLTAASVAYLLEPQWNPMMEEQALCRIHRLGQAKEVKTVRYRIRGSFEERVVQAQDLKKEIAAEAFNMQSRRNPLDNRKRLEIFLRMRYESIDEGPSSMSRSNQSNALRG</sequence>
<proteinExistence type="predicted"/>
<name>A0A132BC55_MOLSC</name>
<dbReference type="RefSeq" id="XP_018064306.1">
    <property type="nucleotide sequence ID" value="XM_018213509.1"/>
</dbReference>
<dbReference type="GeneID" id="28823235"/>
<dbReference type="EMBL" id="KQ947430">
    <property type="protein sequence ID" value="KUJ09951.1"/>
    <property type="molecule type" value="Genomic_DNA"/>
</dbReference>
<keyword evidence="7" id="KW-1185">Reference proteome</keyword>
<gene>
    <name evidence="6" type="ORF">LY89DRAFT_675458</name>
</gene>
<dbReference type="SUPFAM" id="SSF52540">
    <property type="entry name" value="P-loop containing nucleoside triphosphate hydrolases"/>
    <property type="match status" value="2"/>
</dbReference>
<evidence type="ECO:0000313" key="6">
    <source>
        <dbReference type="EMBL" id="KUJ09951.1"/>
    </source>
</evidence>
<keyword evidence="3" id="KW-0067">ATP-binding</keyword>
<dbReference type="AlphaFoldDB" id="A0A132BC55"/>
<evidence type="ECO:0000259" key="5">
    <source>
        <dbReference type="PROSITE" id="PS51194"/>
    </source>
</evidence>
<dbReference type="GO" id="GO:0006281">
    <property type="term" value="P:DNA repair"/>
    <property type="evidence" value="ECO:0007669"/>
    <property type="project" value="TreeGrafter"/>
</dbReference>
<dbReference type="KEGG" id="psco:LY89DRAFT_675458"/>
<dbReference type="InterPro" id="IPR027417">
    <property type="entry name" value="P-loop_NTPase"/>
</dbReference>
<dbReference type="Pfam" id="PF00176">
    <property type="entry name" value="SNF2-rel_dom"/>
    <property type="match status" value="1"/>
</dbReference>
<dbReference type="Pfam" id="PF00271">
    <property type="entry name" value="Helicase_C"/>
    <property type="match status" value="1"/>
</dbReference>
<dbReference type="PROSITE" id="PS51192">
    <property type="entry name" value="HELICASE_ATP_BIND_1"/>
    <property type="match status" value="1"/>
</dbReference>
<dbReference type="PROSITE" id="PS51194">
    <property type="entry name" value="HELICASE_CTER"/>
    <property type="match status" value="1"/>
</dbReference>
<accession>A0A132BC55</accession>
<evidence type="ECO:0000256" key="3">
    <source>
        <dbReference type="ARBA" id="ARBA00022840"/>
    </source>
</evidence>
<reference evidence="6 7" key="1">
    <citation type="submission" date="2015-10" db="EMBL/GenBank/DDBJ databases">
        <title>Full genome of DAOMC 229536 Phialocephala scopiformis, a fungal endophyte of spruce producing the potent anti-insectan compound rugulosin.</title>
        <authorList>
            <consortium name="DOE Joint Genome Institute"/>
            <person name="Walker A.K."/>
            <person name="Frasz S.L."/>
            <person name="Seifert K.A."/>
            <person name="Miller J.D."/>
            <person name="Mondo S.J."/>
            <person name="Labutti K."/>
            <person name="Lipzen A."/>
            <person name="Dockter R."/>
            <person name="Kennedy M."/>
            <person name="Grigoriev I.V."/>
            <person name="Spatafora J.W."/>
        </authorList>
    </citation>
    <scope>NUCLEOTIDE SEQUENCE [LARGE SCALE GENOMIC DNA]</scope>
    <source>
        <strain evidence="6 7">CBS 120377</strain>
    </source>
</reference>
<dbReference type="InterPro" id="IPR014001">
    <property type="entry name" value="Helicase_ATP-bd"/>
</dbReference>
<dbReference type="Gene3D" id="3.40.50.10810">
    <property type="entry name" value="Tandem AAA-ATPase domain"/>
    <property type="match status" value="1"/>
</dbReference>
<dbReference type="PANTHER" id="PTHR45626">
    <property type="entry name" value="TRANSCRIPTION TERMINATION FACTOR 2-RELATED"/>
    <property type="match status" value="1"/>
</dbReference>
<dbReference type="InterPro" id="IPR050628">
    <property type="entry name" value="SNF2_RAD54_helicase_TF"/>
</dbReference>
<dbReference type="Gene3D" id="3.40.50.300">
    <property type="entry name" value="P-loop containing nucleotide triphosphate hydrolases"/>
    <property type="match status" value="1"/>
</dbReference>
<dbReference type="CDD" id="cd18008">
    <property type="entry name" value="DEXDc_SHPRH-like"/>
    <property type="match status" value="1"/>
</dbReference>
<dbReference type="GO" id="GO:0005634">
    <property type="term" value="C:nucleus"/>
    <property type="evidence" value="ECO:0007669"/>
    <property type="project" value="TreeGrafter"/>
</dbReference>
<dbReference type="InterPro" id="IPR038718">
    <property type="entry name" value="SNF2-like_sf"/>
</dbReference>
<dbReference type="GO" id="GO:0016787">
    <property type="term" value="F:hydrolase activity"/>
    <property type="evidence" value="ECO:0007669"/>
    <property type="project" value="UniProtKB-KW"/>
</dbReference>
<evidence type="ECO:0000256" key="1">
    <source>
        <dbReference type="ARBA" id="ARBA00022741"/>
    </source>
</evidence>
<dbReference type="CDD" id="cd18793">
    <property type="entry name" value="SF2_C_SNF"/>
    <property type="match status" value="1"/>
</dbReference>
<dbReference type="InterPro" id="IPR001650">
    <property type="entry name" value="Helicase_C-like"/>
</dbReference>
<organism evidence="6 7">
    <name type="scientific">Mollisia scopiformis</name>
    <name type="common">Conifer needle endophyte fungus</name>
    <name type="synonym">Phialocephala scopiformis</name>
    <dbReference type="NCBI Taxonomy" id="149040"/>
    <lineage>
        <taxon>Eukaryota</taxon>
        <taxon>Fungi</taxon>
        <taxon>Dikarya</taxon>
        <taxon>Ascomycota</taxon>
        <taxon>Pezizomycotina</taxon>
        <taxon>Leotiomycetes</taxon>
        <taxon>Helotiales</taxon>
        <taxon>Mollisiaceae</taxon>
        <taxon>Mollisia</taxon>
    </lineage>
</organism>
<dbReference type="STRING" id="149040.A0A132BC55"/>
<dbReference type="Proteomes" id="UP000070700">
    <property type="component" value="Unassembled WGS sequence"/>
</dbReference>